<gene>
    <name evidence="2" type="ORF">AK812_SmicGene34998</name>
</gene>
<dbReference type="Gene3D" id="3.30.70.330">
    <property type="match status" value="1"/>
</dbReference>
<reference evidence="2 3" key="1">
    <citation type="submission" date="2016-02" db="EMBL/GenBank/DDBJ databases">
        <title>Genome analysis of coral dinoflagellate symbionts highlights evolutionary adaptations to a symbiotic lifestyle.</title>
        <authorList>
            <person name="Aranda M."/>
            <person name="Li Y."/>
            <person name="Liew Y.J."/>
            <person name="Baumgarten S."/>
            <person name="Simakov O."/>
            <person name="Wilson M."/>
            <person name="Piel J."/>
            <person name="Ashoor H."/>
            <person name="Bougouffa S."/>
            <person name="Bajic V.B."/>
            <person name="Ryu T."/>
            <person name="Ravasi T."/>
            <person name="Bayer T."/>
            <person name="Micklem G."/>
            <person name="Kim H."/>
            <person name="Bhak J."/>
            <person name="Lajeunesse T.C."/>
            <person name="Voolstra C.R."/>
        </authorList>
    </citation>
    <scope>NUCLEOTIDE SEQUENCE [LARGE SCALE GENOMIC DNA]</scope>
    <source>
        <strain evidence="2 3">CCMP2467</strain>
    </source>
</reference>
<dbReference type="GO" id="GO:0003676">
    <property type="term" value="F:nucleic acid binding"/>
    <property type="evidence" value="ECO:0007669"/>
    <property type="project" value="InterPro"/>
</dbReference>
<dbReference type="InterPro" id="IPR036259">
    <property type="entry name" value="MFS_trans_sf"/>
</dbReference>
<evidence type="ECO:0008006" key="4">
    <source>
        <dbReference type="Google" id="ProtNLM"/>
    </source>
</evidence>
<dbReference type="InterPro" id="IPR035979">
    <property type="entry name" value="RBD_domain_sf"/>
</dbReference>
<dbReference type="AlphaFoldDB" id="A0A1Q9CMK4"/>
<evidence type="ECO:0000313" key="2">
    <source>
        <dbReference type="EMBL" id="OLP84161.1"/>
    </source>
</evidence>
<dbReference type="SUPFAM" id="SSF54928">
    <property type="entry name" value="RNA-binding domain, RBD"/>
    <property type="match status" value="1"/>
</dbReference>
<keyword evidence="1" id="KW-1133">Transmembrane helix</keyword>
<organism evidence="2 3">
    <name type="scientific">Symbiodinium microadriaticum</name>
    <name type="common">Dinoflagellate</name>
    <name type="synonym">Zooxanthella microadriatica</name>
    <dbReference type="NCBI Taxonomy" id="2951"/>
    <lineage>
        <taxon>Eukaryota</taxon>
        <taxon>Sar</taxon>
        <taxon>Alveolata</taxon>
        <taxon>Dinophyceae</taxon>
        <taxon>Suessiales</taxon>
        <taxon>Symbiodiniaceae</taxon>
        <taxon>Symbiodinium</taxon>
    </lineage>
</organism>
<comment type="caution">
    <text evidence="2">The sequence shown here is derived from an EMBL/GenBank/DDBJ whole genome shotgun (WGS) entry which is preliminary data.</text>
</comment>
<name>A0A1Q9CMK4_SYMMI</name>
<dbReference type="EMBL" id="LSRX01001063">
    <property type="protein sequence ID" value="OLP84161.1"/>
    <property type="molecule type" value="Genomic_DNA"/>
</dbReference>
<sequence>MAHAELWDALLTDALPETVEEVEAFIQNVVNKFPLHFDEFLEIVHFLKAEVEQPMGKLVEDYCSQFASGPSVTYPVFAKMWQRLIGEGDETPSRDPENTYKNLAAWLGHPQRRCSYFAGPSSFLEDPMVVPLELQWNERIVIVEQARRDAHLGNSISFYLSSRPSQICGLDFDGGGLLSRVSFQFQWKATVAMEEWLVLQDQFSADYDDQEEEEGESNDKASYHNLSLPAALAMATVTQIATESEACSDTASISTSGKDATPSITAPLDDKERMPPFGSLALIHYFLVLATVNLVITIPTANEYAERLGAGRLFAGLMIGILPILGIAGNIFNQRLLSFMSLKHIWILSALFNVLACVLYALAGLMHFKWTLLISRGIMGFWVIFFKDLPQDAMEASSPTAKGRTLQSPHSPSRTRMSLAKAAAACACFWQLFVTSAVTTGVEVMFVSGVVNLSLGKDSQTLRVSLLTVGLETDLRHVFAFYGEIVSVEHIDEASGGSALVTYTTAEAAAEAAQIVHLALVRGMTEFWVSQKKHFCEYCKVWTGGHLWQIRLSELKLRKLRQYRICTVAPRVPGPKLKTPLDYQNVRVMERTDEDGNLVHKNVAVEIQHAQQVFGVVPDVFEVRGTMRFHIGDPLMGILQCMRTGKKFPDELWGPPSD</sequence>
<dbReference type="SUPFAM" id="SSF103473">
    <property type="entry name" value="MFS general substrate transporter"/>
    <property type="match status" value="1"/>
</dbReference>
<feature type="transmembrane region" description="Helical" evidence="1">
    <location>
        <begin position="344"/>
        <end position="362"/>
    </location>
</feature>
<keyword evidence="1" id="KW-0812">Transmembrane</keyword>
<feature type="transmembrane region" description="Helical" evidence="1">
    <location>
        <begin position="313"/>
        <end position="332"/>
    </location>
</feature>
<keyword evidence="1" id="KW-0472">Membrane</keyword>
<protein>
    <recommendedName>
        <fullName evidence="4">RRM domain-containing protein</fullName>
    </recommendedName>
</protein>
<dbReference type="OrthoDB" id="5588846at2759"/>
<keyword evidence="3" id="KW-1185">Reference proteome</keyword>
<proteinExistence type="predicted"/>
<accession>A0A1Q9CMK4</accession>
<feature type="transmembrane region" description="Helical" evidence="1">
    <location>
        <begin position="280"/>
        <end position="301"/>
    </location>
</feature>
<evidence type="ECO:0000256" key="1">
    <source>
        <dbReference type="SAM" id="Phobius"/>
    </source>
</evidence>
<evidence type="ECO:0000313" key="3">
    <source>
        <dbReference type="Proteomes" id="UP000186817"/>
    </source>
</evidence>
<dbReference type="InterPro" id="IPR012677">
    <property type="entry name" value="Nucleotide-bd_a/b_plait_sf"/>
</dbReference>
<dbReference type="Proteomes" id="UP000186817">
    <property type="component" value="Unassembled WGS sequence"/>
</dbReference>